<sequence>MSRSMRMRTRIEFVVVLAVLVGSLVSAQTITGRSESKSQSCVNGVCSKVETTCEGGKCTTTTTSEDGSVTTTESNGTEAGGGDVSRPCFPFCDGDDNDDGDDASGDGAFPPCFPFCDGEGDADAIGGGNSTTTECPPAGFDSLKDFNLTAWTAHPWYIQKQAEVVYQKPPFFCVRANYKQASPTEVNVYNTASLEGVDGPQQNDGPPLKAVIDDPAVPSKLKVGPAFLPPSMYGDYWVVYAGPSEDKYEYGIVSGGPPTVPGASGEGCVAGGPNELNGAGLWLFTEDPNPSEETVKMLEAKAKDLGLDLSVLEPVVQEGCTYPPE</sequence>
<evidence type="ECO:0000313" key="3">
    <source>
        <dbReference type="EMBL" id="CAD9714253.1"/>
    </source>
</evidence>
<reference evidence="3" key="2">
    <citation type="submission" date="2021-01" db="EMBL/GenBank/DDBJ databases">
        <authorList>
            <person name="Corre E."/>
            <person name="Pelletier E."/>
            <person name="Niang G."/>
            <person name="Scheremetjew M."/>
            <person name="Finn R."/>
            <person name="Kale V."/>
            <person name="Holt S."/>
            <person name="Cochrane G."/>
            <person name="Meng A."/>
            <person name="Brown T."/>
            <person name="Cohen L."/>
        </authorList>
    </citation>
    <scope>NUCLEOTIDE SEQUENCE</scope>
    <source>
        <strain evidence="3">CCMP1205</strain>
    </source>
</reference>
<feature type="signal peptide" evidence="2">
    <location>
        <begin position="1"/>
        <end position="27"/>
    </location>
</feature>
<dbReference type="STRING" id="1764295.A0A5B8MZ94"/>
<feature type="region of interest" description="Disordered" evidence="1">
    <location>
        <begin position="60"/>
        <end position="82"/>
    </location>
</feature>
<dbReference type="AlphaFoldDB" id="A0A5B8MZ94"/>
<feature type="compositionally biased region" description="Low complexity" evidence="1">
    <location>
        <begin position="60"/>
        <end position="74"/>
    </location>
</feature>
<keyword evidence="5" id="KW-1185">Reference proteome</keyword>
<organism evidence="4 5">
    <name type="scientific">Chloropicon primus</name>
    <dbReference type="NCBI Taxonomy" id="1764295"/>
    <lineage>
        <taxon>Eukaryota</taxon>
        <taxon>Viridiplantae</taxon>
        <taxon>Chlorophyta</taxon>
        <taxon>Chloropicophyceae</taxon>
        <taxon>Chloropicales</taxon>
        <taxon>Chloropicaceae</taxon>
        <taxon>Chloropicon</taxon>
    </lineage>
</organism>
<keyword evidence="2" id="KW-0732">Signal</keyword>
<dbReference type="EMBL" id="CP031053">
    <property type="protein sequence ID" value="QDZ25967.1"/>
    <property type="molecule type" value="Genomic_DNA"/>
</dbReference>
<evidence type="ECO:0000313" key="4">
    <source>
        <dbReference type="EMBL" id="QDZ25967.1"/>
    </source>
</evidence>
<protein>
    <submittedName>
        <fullName evidence="4">Uncharacterized protein</fullName>
    </submittedName>
</protein>
<dbReference type="EMBL" id="HBHL01004797">
    <property type="protein sequence ID" value="CAD9714253.1"/>
    <property type="molecule type" value="Transcribed_RNA"/>
</dbReference>
<dbReference type="Gene3D" id="2.40.128.20">
    <property type="match status" value="1"/>
</dbReference>
<dbReference type="InterPro" id="IPR012674">
    <property type="entry name" value="Calycin"/>
</dbReference>
<reference evidence="4 5" key="1">
    <citation type="submission" date="2018-07" db="EMBL/GenBank/DDBJ databases">
        <title>The complete nuclear genome of the prasinophyte Chloropicon primus (CCMP1205).</title>
        <authorList>
            <person name="Pombert J.-F."/>
            <person name="Otis C."/>
            <person name="Turmel M."/>
            <person name="Lemieux C."/>
        </authorList>
    </citation>
    <scope>NUCLEOTIDE SEQUENCE [LARGE SCALE GENOMIC DNA]</scope>
    <source>
        <strain evidence="4 5">CCMP1205</strain>
    </source>
</reference>
<dbReference type="SUPFAM" id="SSF50814">
    <property type="entry name" value="Lipocalins"/>
    <property type="match status" value="1"/>
</dbReference>
<feature type="chain" id="PRO_5036366831" evidence="2">
    <location>
        <begin position="28"/>
        <end position="325"/>
    </location>
</feature>
<dbReference type="Proteomes" id="UP000316726">
    <property type="component" value="Chromosome 20"/>
</dbReference>
<evidence type="ECO:0000313" key="5">
    <source>
        <dbReference type="Proteomes" id="UP000316726"/>
    </source>
</evidence>
<proteinExistence type="predicted"/>
<accession>A0A5B8MZ94</accession>
<evidence type="ECO:0000256" key="1">
    <source>
        <dbReference type="SAM" id="MobiDB-lite"/>
    </source>
</evidence>
<gene>
    <name evidence="4" type="ORF">A3770_20p84850</name>
    <name evidence="3" type="ORF">CPRI1469_LOCUS3105</name>
</gene>
<name>A0A5B8MZ94_9CHLO</name>
<dbReference type="OrthoDB" id="565904at2759"/>
<evidence type="ECO:0000256" key="2">
    <source>
        <dbReference type="SAM" id="SignalP"/>
    </source>
</evidence>